<evidence type="ECO:0000313" key="2">
    <source>
        <dbReference type="Proteomes" id="UP001302126"/>
    </source>
</evidence>
<dbReference type="PANTHER" id="PTHR12905:SF28">
    <property type="entry name" value="RHAMNOGALACTURONATE LYASE C-RELATED"/>
    <property type="match status" value="1"/>
</dbReference>
<dbReference type="SUPFAM" id="SSF56300">
    <property type="entry name" value="Metallo-dependent phosphatases"/>
    <property type="match status" value="1"/>
</dbReference>
<feature type="non-terminal residue" evidence="1">
    <location>
        <position position="1"/>
    </location>
</feature>
<keyword evidence="2" id="KW-1185">Reference proteome</keyword>
<dbReference type="AlphaFoldDB" id="A0AAN6WHU3"/>
<dbReference type="Gene3D" id="3.60.21.10">
    <property type="match status" value="1"/>
</dbReference>
<reference evidence="1" key="2">
    <citation type="submission" date="2023-05" db="EMBL/GenBank/DDBJ databases">
        <authorList>
            <consortium name="Lawrence Berkeley National Laboratory"/>
            <person name="Steindorff A."/>
            <person name="Hensen N."/>
            <person name="Bonometti L."/>
            <person name="Westerberg I."/>
            <person name="Brannstrom I.O."/>
            <person name="Guillou S."/>
            <person name="Cros-Aarteil S."/>
            <person name="Calhoun S."/>
            <person name="Haridas S."/>
            <person name="Kuo A."/>
            <person name="Mondo S."/>
            <person name="Pangilinan J."/>
            <person name="Riley R."/>
            <person name="Labutti K."/>
            <person name="Andreopoulos B."/>
            <person name="Lipzen A."/>
            <person name="Chen C."/>
            <person name="Yanf M."/>
            <person name="Daum C."/>
            <person name="Ng V."/>
            <person name="Clum A."/>
            <person name="Ohm R."/>
            <person name="Martin F."/>
            <person name="Silar P."/>
            <person name="Natvig D."/>
            <person name="Lalanne C."/>
            <person name="Gautier V."/>
            <person name="Ament-Velasquez S.L."/>
            <person name="Kruys A."/>
            <person name="Hutchinson M.I."/>
            <person name="Powell A.J."/>
            <person name="Barry K."/>
            <person name="Miller A.N."/>
            <person name="Grigoriev I.V."/>
            <person name="Debuchy R."/>
            <person name="Gladieux P."/>
            <person name="Thoren M.H."/>
            <person name="Johannesson H."/>
        </authorList>
    </citation>
    <scope>NUCLEOTIDE SEQUENCE</scope>
    <source>
        <strain evidence="1">PSN309</strain>
    </source>
</reference>
<dbReference type="InterPro" id="IPR051693">
    <property type="entry name" value="UPF0046_metallophosphoest"/>
</dbReference>
<sequence length="121" mass="13210">LPETSDIIVTHGPPKLYLDPGCPYLREEISRIRPRLHVFGHIHIAHGREDVVLDAVRQAHDQVQIGWGGWGTIAWMAIMMAAARVKRVLGDGITGTTTFVNASAVGGPQNELKNNAIVVEI</sequence>
<organism evidence="1 2">
    <name type="scientific">Podospora australis</name>
    <dbReference type="NCBI Taxonomy" id="1536484"/>
    <lineage>
        <taxon>Eukaryota</taxon>
        <taxon>Fungi</taxon>
        <taxon>Dikarya</taxon>
        <taxon>Ascomycota</taxon>
        <taxon>Pezizomycotina</taxon>
        <taxon>Sordariomycetes</taxon>
        <taxon>Sordariomycetidae</taxon>
        <taxon>Sordariales</taxon>
        <taxon>Podosporaceae</taxon>
        <taxon>Podospora</taxon>
    </lineage>
</organism>
<dbReference type="EMBL" id="MU864733">
    <property type="protein sequence ID" value="KAK4182160.1"/>
    <property type="molecule type" value="Genomic_DNA"/>
</dbReference>
<accession>A0AAN6WHU3</accession>
<protein>
    <recommendedName>
        <fullName evidence="3">Calcineurin-like phosphoesterase domain-containing protein</fullName>
    </recommendedName>
</protein>
<dbReference type="PANTHER" id="PTHR12905">
    <property type="entry name" value="METALLOPHOSPHOESTERASE"/>
    <property type="match status" value="1"/>
</dbReference>
<evidence type="ECO:0000313" key="1">
    <source>
        <dbReference type="EMBL" id="KAK4182160.1"/>
    </source>
</evidence>
<evidence type="ECO:0008006" key="3">
    <source>
        <dbReference type="Google" id="ProtNLM"/>
    </source>
</evidence>
<reference evidence="1" key="1">
    <citation type="journal article" date="2023" name="Mol. Phylogenet. Evol.">
        <title>Genome-scale phylogeny and comparative genomics of the fungal order Sordariales.</title>
        <authorList>
            <person name="Hensen N."/>
            <person name="Bonometti L."/>
            <person name="Westerberg I."/>
            <person name="Brannstrom I.O."/>
            <person name="Guillou S."/>
            <person name="Cros-Aarteil S."/>
            <person name="Calhoun S."/>
            <person name="Haridas S."/>
            <person name="Kuo A."/>
            <person name="Mondo S."/>
            <person name="Pangilinan J."/>
            <person name="Riley R."/>
            <person name="LaButti K."/>
            <person name="Andreopoulos B."/>
            <person name="Lipzen A."/>
            <person name="Chen C."/>
            <person name="Yan M."/>
            <person name="Daum C."/>
            <person name="Ng V."/>
            <person name="Clum A."/>
            <person name="Steindorff A."/>
            <person name="Ohm R.A."/>
            <person name="Martin F."/>
            <person name="Silar P."/>
            <person name="Natvig D.O."/>
            <person name="Lalanne C."/>
            <person name="Gautier V."/>
            <person name="Ament-Velasquez S.L."/>
            <person name="Kruys A."/>
            <person name="Hutchinson M.I."/>
            <person name="Powell A.J."/>
            <person name="Barry K."/>
            <person name="Miller A.N."/>
            <person name="Grigoriev I.V."/>
            <person name="Debuchy R."/>
            <person name="Gladieux P."/>
            <person name="Hiltunen Thoren M."/>
            <person name="Johannesson H."/>
        </authorList>
    </citation>
    <scope>NUCLEOTIDE SEQUENCE</scope>
    <source>
        <strain evidence="1">PSN309</strain>
    </source>
</reference>
<dbReference type="Proteomes" id="UP001302126">
    <property type="component" value="Unassembled WGS sequence"/>
</dbReference>
<proteinExistence type="predicted"/>
<comment type="caution">
    <text evidence="1">The sequence shown here is derived from an EMBL/GenBank/DDBJ whole genome shotgun (WGS) entry which is preliminary data.</text>
</comment>
<gene>
    <name evidence="1" type="ORF">QBC35DRAFT_396522</name>
</gene>
<dbReference type="InterPro" id="IPR029052">
    <property type="entry name" value="Metallo-depent_PP-like"/>
</dbReference>
<name>A0AAN6WHU3_9PEZI</name>